<sequence>MRLKFGLLRRIPLELCQVIAGYLVRECAIVTHQELARDIHPSDFTIDLSQDVYATYKRIEGVVYVQSLHNTPQPEGAGTQVFAARCGHVIRKIYVAVWWTELARDAAIRRVMGLKVRWLLEPAGSLSTRDDTVPGKGWPTPGLDCKLINLYARNIAEATPKNLRMTPFDCNMPATDGYSVAIFGYNIGKLCAHRSGMSTNFYKDMDNISCSVLWMYMPVDQDEYLREIWAVESSGTGFDALLLITSHKRAVPFGEYILHRDRRVKIHRVYATTNCPSRIYFNDWDPLRDDKSIQYMGVDAGATNTETALGDDQQYWTQYPPLFAPLSPQPYFGELSYYTNCQLEDVIEITCCVNKTAPHQPIIGMLLRYGNGRRACVGQYRLDWTFGTLTVDPSRPLSIALGITQRRFLYVAEVNLKGISEPGPGSLSRMDIPWHGRLEWWFSHMRCELKHSDQEHTE</sequence>
<keyword evidence="2" id="KW-1185">Reference proteome</keyword>
<evidence type="ECO:0000313" key="2">
    <source>
        <dbReference type="Proteomes" id="UP001143856"/>
    </source>
</evidence>
<dbReference type="EMBL" id="JAPDGR010000636">
    <property type="protein sequence ID" value="KAJ2988537.1"/>
    <property type="molecule type" value="Genomic_DNA"/>
</dbReference>
<proteinExistence type="predicted"/>
<evidence type="ECO:0000313" key="1">
    <source>
        <dbReference type="EMBL" id="KAJ2988537.1"/>
    </source>
</evidence>
<gene>
    <name evidence="1" type="ORF">NUW58_g3920</name>
</gene>
<organism evidence="1 2">
    <name type="scientific">Xylaria curta</name>
    <dbReference type="NCBI Taxonomy" id="42375"/>
    <lineage>
        <taxon>Eukaryota</taxon>
        <taxon>Fungi</taxon>
        <taxon>Dikarya</taxon>
        <taxon>Ascomycota</taxon>
        <taxon>Pezizomycotina</taxon>
        <taxon>Sordariomycetes</taxon>
        <taxon>Xylariomycetidae</taxon>
        <taxon>Xylariales</taxon>
        <taxon>Xylariaceae</taxon>
        <taxon>Xylaria</taxon>
    </lineage>
</organism>
<accession>A0ACC1P9X0</accession>
<protein>
    <submittedName>
        <fullName evidence="1">Uncharacterized protein</fullName>
    </submittedName>
</protein>
<name>A0ACC1P9X0_9PEZI</name>
<comment type="caution">
    <text evidence="1">The sequence shown here is derived from an EMBL/GenBank/DDBJ whole genome shotgun (WGS) entry which is preliminary data.</text>
</comment>
<reference evidence="1" key="1">
    <citation type="submission" date="2022-10" db="EMBL/GenBank/DDBJ databases">
        <title>Genome Sequence of Xylaria curta.</title>
        <authorList>
            <person name="Buettner E."/>
        </authorList>
    </citation>
    <scope>NUCLEOTIDE SEQUENCE</scope>
    <source>
        <strain evidence="1">Babe10</strain>
    </source>
</reference>
<dbReference type="Proteomes" id="UP001143856">
    <property type="component" value="Unassembled WGS sequence"/>
</dbReference>